<reference evidence="2 3" key="1">
    <citation type="journal article" date="2023" name="Sci. Data">
        <title>Genome assembly of the Korean intertidal mud-creeper Batillaria attramentaria.</title>
        <authorList>
            <person name="Patra A.K."/>
            <person name="Ho P.T."/>
            <person name="Jun S."/>
            <person name="Lee S.J."/>
            <person name="Kim Y."/>
            <person name="Won Y.J."/>
        </authorList>
    </citation>
    <scope>NUCLEOTIDE SEQUENCE [LARGE SCALE GENOMIC DNA]</scope>
    <source>
        <strain evidence="2">Wonlab-2016</strain>
    </source>
</reference>
<proteinExistence type="predicted"/>
<evidence type="ECO:0000313" key="3">
    <source>
        <dbReference type="Proteomes" id="UP001519460"/>
    </source>
</evidence>
<comment type="caution">
    <text evidence="2">The sequence shown here is derived from an EMBL/GenBank/DDBJ whole genome shotgun (WGS) entry which is preliminary data.</text>
</comment>
<dbReference type="AlphaFoldDB" id="A0ABD0KFZ0"/>
<accession>A0ABD0KFZ0</accession>
<name>A0ABD0KFZ0_9CAEN</name>
<gene>
    <name evidence="2" type="ORF">BaRGS_00022779</name>
</gene>
<evidence type="ECO:0000313" key="2">
    <source>
        <dbReference type="EMBL" id="KAK7486027.1"/>
    </source>
</evidence>
<evidence type="ECO:0000256" key="1">
    <source>
        <dbReference type="SAM" id="MobiDB-lite"/>
    </source>
</evidence>
<sequence>MASLKNVRAALGNGTGGTKRTLGHVQLSQRVTDDVERAGSGAERRTGRDEEIIPLSSDWVFFKQDDTHL</sequence>
<dbReference type="EMBL" id="JACVVK020000185">
    <property type="protein sequence ID" value="KAK7486027.1"/>
    <property type="molecule type" value="Genomic_DNA"/>
</dbReference>
<keyword evidence="3" id="KW-1185">Reference proteome</keyword>
<dbReference type="Proteomes" id="UP001519460">
    <property type="component" value="Unassembled WGS sequence"/>
</dbReference>
<feature type="region of interest" description="Disordered" evidence="1">
    <location>
        <begin position="1"/>
        <end position="49"/>
    </location>
</feature>
<organism evidence="2 3">
    <name type="scientific">Batillaria attramentaria</name>
    <dbReference type="NCBI Taxonomy" id="370345"/>
    <lineage>
        <taxon>Eukaryota</taxon>
        <taxon>Metazoa</taxon>
        <taxon>Spiralia</taxon>
        <taxon>Lophotrochozoa</taxon>
        <taxon>Mollusca</taxon>
        <taxon>Gastropoda</taxon>
        <taxon>Caenogastropoda</taxon>
        <taxon>Sorbeoconcha</taxon>
        <taxon>Cerithioidea</taxon>
        <taxon>Batillariidae</taxon>
        <taxon>Batillaria</taxon>
    </lineage>
</organism>
<protein>
    <submittedName>
        <fullName evidence="2">Uncharacterized protein</fullName>
    </submittedName>
</protein>
<feature type="compositionally biased region" description="Basic and acidic residues" evidence="1">
    <location>
        <begin position="31"/>
        <end position="49"/>
    </location>
</feature>